<dbReference type="Gene3D" id="3.10.129.10">
    <property type="entry name" value="Hotdog Thioesterase"/>
    <property type="match status" value="1"/>
</dbReference>
<evidence type="ECO:0000313" key="4">
    <source>
        <dbReference type="EMBL" id="CAB4683528.1"/>
    </source>
</evidence>
<dbReference type="InterPro" id="IPR002878">
    <property type="entry name" value="ChsH2_C"/>
</dbReference>
<dbReference type="InterPro" id="IPR012340">
    <property type="entry name" value="NA-bd_OB-fold"/>
</dbReference>
<dbReference type="InterPro" id="IPR039569">
    <property type="entry name" value="FAS1-like_DH_region"/>
</dbReference>
<dbReference type="SUPFAM" id="SSF54637">
    <property type="entry name" value="Thioesterase/thiol ester dehydrase-isomerase"/>
    <property type="match status" value="1"/>
</dbReference>
<gene>
    <name evidence="4" type="ORF">UFOPK2366_00357</name>
</gene>
<sequence>MTTAPTDTTDSAAFEASLQQFVGLEIGVVAVAPDEVNVPMVRHWCEAMGDTNPVYLDASAAAASVHGGLVAPPTMLQAWVMRPFGQGRDESESNPYSQLTKAVESHGFTSVVATNCEQTYDRYLRPGDQLTMRTVIDSVSGEKTTGLGTGHFITTRQDYFDGAGERVGSMLFRILKFRPAPKPAPAAPKPLRPRPSLTFDHLFWFEGLKQGKLLIQRCAECGVLRHPAAPMCRECRSIVWDTIEAGGRGRIHSFVVVHYPQIPSIEYPNQVVLVDLDEGVRVVANTVDTNADQLVIGAAVQLEVRMCDDDLSLPFFKVVQS</sequence>
<feature type="domain" description="FAS1-like dehydratase" evidence="3">
    <location>
        <begin position="30"/>
        <end position="167"/>
    </location>
</feature>
<dbReference type="Pfam" id="PF13452">
    <property type="entry name" value="FAS1_DH_region"/>
    <property type="match status" value="1"/>
</dbReference>
<evidence type="ECO:0000259" key="3">
    <source>
        <dbReference type="Pfam" id="PF13452"/>
    </source>
</evidence>
<dbReference type="EMBL" id="CAEZXM010000044">
    <property type="protein sequence ID" value="CAB4683528.1"/>
    <property type="molecule type" value="Genomic_DNA"/>
</dbReference>
<dbReference type="Pfam" id="PF01796">
    <property type="entry name" value="OB_ChsH2_C"/>
    <property type="match status" value="1"/>
</dbReference>
<dbReference type="InterPro" id="IPR029069">
    <property type="entry name" value="HotDog_dom_sf"/>
</dbReference>
<name>A0A6J6NEP6_9ZZZZ</name>
<evidence type="ECO:0000259" key="2">
    <source>
        <dbReference type="Pfam" id="PF12172"/>
    </source>
</evidence>
<dbReference type="InterPro" id="IPR022002">
    <property type="entry name" value="ChsH2_Znr"/>
</dbReference>
<feature type="domain" description="ChsH2 rubredoxin-like zinc ribbon" evidence="2">
    <location>
        <begin position="205"/>
        <end position="237"/>
    </location>
</feature>
<proteinExistence type="predicted"/>
<dbReference type="InterPro" id="IPR052513">
    <property type="entry name" value="Thioester_dehydratase-like"/>
</dbReference>
<dbReference type="PANTHER" id="PTHR34075:SF5">
    <property type="entry name" value="BLR3430 PROTEIN"/>
    <property type="match status" value="1"/>
</dbReference>
<dbReference type="SUPFAM" id="SSF50249">
    <property type="entry name" value="Nucleic acid-binding proteins"/>
    <property type="match status" value="1"/>
</dbReference>
<dbReference type="CDD" id="cd03441">
    <property type="entry name" value="R_hydratase_like"/>
    <property type="match status" value="1"/>
</dbReference>
<dbReference type="PANTHER" id="PTHR34075">
    <property type="entry name" value="BLR3430 PROTEIN"/>
    <property type="match status" value="1"/>
</dbReference>
<evidence type="ECO:0000259" key="1">
    <source>
        <dbReference type="Pfam" id="PF01796"/>
    </source>
</evidence>
<dbReference type="Gene3D" id="6.10.30.10">
    <property type="match status" value="1"/>
</dbReference>
<reference evidence="4" key="1">
    <citation type="submission" date="2020-05" db="EMBL/GenBank/DDBJ databases">
        <authorList>
            <person name="Chiriac C."/>
            <person name="Salcher M."/>
            <person name="Ghai R."/>
            <person name="Kavagutti S V."/>
        </authorList>
    </citation>
    <scope>NUCLEOTIDE SEQUENCE</scope>
</reference>
<protein>
    <submittedName>
        <fullName evidence="4">Unannotated protein</fullName>
    </submittedName>
</protein>
<feature type="domain" description="ChsH2 C-terminal OB-fold" evidence="1">
    <location>
        <begin position="244"/>
        <end position="304"/>
    </location>
</feature>
<dbReference type="AlphaFoldDB" id="A0A6J6NEP6"/>
<accession>A0A6J6NEP6</accession>
<organism evidence="4">
    <name type="scientific">freshwater metagenome</name>
    <dbReference type="NCBI Taxonomy" id="449393"/>
    <lineage>
        <taxon>unclassified sequences</taxon>
        <taxon>metagenomes</taxon>
        <taxon>ecological metagenomes</taxon>
    </lineage>
</organism>
<dbReference type="Pfam" id="PF12172">
    <property type="entry name" value="zf-ChsH2"/>
    <property type="match status" value="1"/>
</dbReference>